<dbReference type="InterPro" id="IPR036514">
    <property type="entry name" value="SGNH_hydro_sf"/>
</dbReference>
<sequence length="402" mass="44444">MTLLKLMLLELSFERSEHIELEGSSSMPSRRMENRYLDIGIVGVAGKRLEPCNFPAIYNFGDSNSDTGGISAAFLPVPPPNGESFFGRPAGRSCDGRLVIDFMAEHLGLPYLHAYLDSVGTNFRHGANFATGGSTIRPPNDTIFQSGASPFSLNVQLWQFDQFKARTGALYQQAKNPSERAYLPNPEDFSKALYTVDIGQNDLATGFQKMSNDQLQAQIPNILDQFSAAIQKLYQHGARSYWIHNTGPIGCLPASRLYFSGGPGLLDHGCMKSHNDVAVEYNRQLKERVLQLRTQFQDAALTYVDVYAAKYQLISDAKSQGFVEPLKICCGHHELHHVWCGQRENVNGTEIFGASCGNPSMYVSWDGVHFSHAANQLIANHILNGALTDPPIPLNRACHNHP</sequence>
<comment type="caution">
    <text evidence="5">The sequence shown here is derived from an EMBL/GenBank/DDBJ whole genome shotgun (WGS) entry which is preliminary data.</text>
</comment>
<evidence type="ECO:0000256" key="4">
    <source>
        <dbReference type="ARBA" id="ARBA00023180"/>
    </source>
</evidence>
<dbReference type="InterPro" id="IPR001087">
    <property type="entry name" value="GDSL"/>
</dbReference>
<accession>A0A835HW32</accession>
<reference evidence="5 6" key="1">
    <citation type="submission" date="2020-10" db="EMBL/GenBank/DDBJ databases">
        <title>The Coptis chinensis genome and diversification of protoberbering-type alkaloids.</title>
        <authorList>
            <person name="Wang B."/>
            <person name="Shu S."/>
            <person name="Song C."/>
            <person name="Liu Y."/>
        </authorList>
    </citation>
    <scope>NUCLEOTIDE SEQUENCE [LARGE SCALE GENOMIC DNA]</scope>
    <source>
        <strain evidence="5">HL-2020</strain>
        <tissue evidence="5">Leaf</tissue>
    </source>
</reference>
<keyword evidence="3" id="KW-0378">Hydrolase</keyword>
<evidence type="ECO:0000256" key="2">
    <source>
        <dbReference type="ARBA" id="ARBA00022729"/>
    </source>
</evidence>
<keyword evidence="4" id="KW-0325">Glycoprotein</keyword>
<organism evidence="5 6">
    <name type="scientific">Coptis chinensis</name>
    <dbReference type="NCBI Taxonomy" id="261450"/>
    <lineage>
        <taxon>Eukaryota</taxon>
        <taxon>Viridiplantae</taxon>
        <taxon>Streptophyta</taxon>
        <taxon>Embryophyta</taxon>
        <taxon>Tracheophyta</taxon>
        <taxon>Spermatophyta</taxon>
        <taxon>Magnoliopsida</taxon>
        <taxon>Ranunculales</taxon>
        <taxon>Ranunculaceae</taxon>
        <taxon>Coptidoideae</taxon>
        <taxon>Coptis</taxon>
    </lineage>
</organism>
<dbReference type="Proteomes" id="UP000631114">
    <property type="component" value="Unassembled WGS sequence"/>
</dbReference>
<keyword evidence="2" id="KW-0732">Signal</keyword>
<dbReference type="SUPFAM" id="SSF52266">
    <property type="entry name" value="SGNH hydrolase"/>
    <property type="match status" value="1"/>
</dbReference>
<keyword evidence="6" id="KW-1185">Reference proteome</keyword>
<dbReference type="PANTHER" id="PTHR22835">
    <property type="entry name" value="ZINC FINGER FYVE DOMAIN CONTAINING PROTEIN"/>
    <property type="match status" value="1"/>
</dbReference>
<dbReference type="Gene3D" id="3.40.50.1110">
    <property type="entry name" value="SGNH hydrolase"/>
    <property type="match status" value="1"/>
</dbReference>
<evidence type="ECO:0000313" key="5">
    <source>
        <dbReference type="EMBL" id="KAF9605462.1"/>
    </source>
</evidence>
<comment type="similarity">
    <text evidence="1">Belongs to the 'GDSL' lipolytic enzyme family.</text>
</comment>
<proteinExistence type="inferred from homology"/>
<dbReference type="PANTHER" id="PTHR22835:SF546">
    <property type="entry name" value="GDSL-LIKE LIPASE_ACYLHYDROLASE"/>
    <property type="match status" value="1"/>
</dbReference>
<dbReference type="EMBL" id="JADFTS010000005">
    <property type="protein sequence ID" value="KAF9605462.1"/>
    <property type="molecule type" value="Genomic_DNA"/>
</dbReference>
<evidence type="ECO:0000256" key="3">
    <source>
        <dbReference type="ARBA" id="ARBA00022801"/>
    </source>
</evidence>
<protein>
    <submittedName>
        <fullName evidence="5">Uncharacterized protein</fullName>
    </submittedName>
</protein>
<dbReference type="AlphaFoldDB" id="A0A835HW32"/>
<dbReference type="OrthoDB" id="1600564at2759"/>
<evidence type="ECO:0000313" key="6">
    <source>
        <dbReference type="Proteomes" id="UP000631114"/>
    </source>
</evidence>
<gene>
    <name evidence="5" type="ORF">IFM89_017481</name>
</gene>
<name>A0A835HW32_9MAGN</name>
<dbReference type="GO" id="GO:0016788">
    <property type="term" value="F:hydrolase activity, acting on ester bonds"/>
    <property type="evidence" value="ECO:0007669"/>
    <property type="project" value="InterPro"/>
</dbReference>
<dbReference type="Pfam" id="PF00657">
    <property type="entry name" value="Lipase_GDSL"/>
    <property type="match status" value="1"/>
</dbReference>
<dbReference type="InterPro" id="IPR035669">
    <property type="entry name" value="SGNH_plant_lipase-like"/>
</dbReference>
<evidence type="ECO:0000256" key="1">
    <source>
        <dbReference type="ARBA" id="ARBA00008668"/>
    </source>
</evidence>
<dbReference type="CDD" id="cd01837">
    <property type="entry name" value="SGNH_plant_lipase_like"/>
    <property type="match status" value="1"/>
</dbReference>